<sequence>MSALHVSRVRALYRRILLLHRVLPPDLKDLGDQYVKDEFRRHKTAGSKEAERFLQEWEASNSGFHRPRPLGSLRGVPVCREERPPDLAGLLGPTQARTERQPVPFEQNSAEPFKQYLPKLHPSRSLSHGSSPQHIPYTSASDSGDFCLALEGEYKGILRPKCLRTTEERRQPLKMSSAYAAVLWQQANESKQNSTEKACFGISLPEEKLNDFRDEQIGQLQELMQEATKPNRQFNITESRKPKF</sequence>
<dbReference type="Ensembl" id="ENSOART00020054190.1">
    <property type="protein sequence ID" value="ENSOARP00020035166.1"/>
    <property type="gene ID" value="ENSOARG00020021810.2"/>
</dbReference>
<reference evidence="1" key="2">
    <citation type="submission" date="2025-08" db="UniProtKB">
        <authorList>
            <consortium name="Ensembl"/>
        </authorList>
    </citation>
    <scope>IDENTIFICATION</scope>
</reference>
<name>A0AC11CUM4_SHEEP</name>
<evidence type="ECO:0000313" key="1">
    <source>
        <dbReference type="Ensembl" id="ENSOARP00020035166.1"/>
    </source>
</evidence>
<accession>A0AC11CUM4</accession>
<reference evidence="1" key="1">
    <citation type="submission" date="2020-11" db="EMBL/GenBank/DDBJ databases">
        <authorList>
            <person name="Davenport K.M."/>
            <person name="Bickhart D.M."/>
            <person name="Smith T.P.L."/>
            <person name="Murdoch B.M."/>
            <person name="Rosen B.D."/>
        </authorList>
    </citation>
    <scope>NUCLEOTIDE SEQUENCE [LARGE SCALE GENOMIC DNA]</scope>
    <source>
        <strain evidence="1">OAR_USU_Benz2616</strain>
    </source>
</reference>
<gene>
    <name evidence="1" type="primary">DLX6</name>
</gene>
<proteinExistence type="predicted"/>
<organism evidence="1">
    <name type="scientific">Ovis aries</name>
    <name type="common">Sheep</name>
    <dbReference type="NCBI Taxonomy" id="9940"/>
    <lineage>
        <taxon>Eukaryota</taxon>
        <taxon>Metazoa</taxon>
        <taxon>Chordata</taxon>
        <taxon>Craniata</taxon>
        <taxon>Vertebrata</taxon>
        <taxon>Euteleostomi</taxon>
        <taxon>Mammalia</taxon>
        <taxon>Eutheria</taxon>
        <taxon>Laurasiatheria</taxon>
        <taxon>Artiodactyla</taxon>
        <taxon>Ruminantia</taxon>
        <taxon>Pecora</taxon>
        <taxon>Bovidae</taxon>
        <taxon>Caprinae</taxon>
        <taxon>Ovis</taxon>
    </lineage>
</organism>
<protein>
    <submittedName>
        <fullName evidence="1">Distal-less homeobox 6</fullName>
    </submittedName>
</protein>
<reference evidence="1" key="3">
    <citation type="submission" date="2025-09" db="UniProtKB">
        <authorList>
            <consortium name="Ensembl"/>
        </authorList>
    </citation>
    <scope>IDENTIFICATION</scope>
</reference>